<dbReference type="STRING" id="1212489.Ldro_0093"/>
<dbReference type="AlphaFoldDB" id="A0A0W0TDQ7"/>
<organism evidence="1 2">
    <name type="scientific">Legionella drozanskii LLAP-1</name>
    <dbReference type="NCBI Taxonomy" id="1212489"/>
    <lineage>
        <taxon>Bacteria</taxon>
        <taxon>Pseudomonadati</taxon>
        <taxon>Pseudomonadota</taxon>
        <taxon>Gammaproteobacteria</taxon>
        <taxon>Legionellales</taxon>
        <taxon>Legionellaceae</taxon>
        <taxon>Legionella</taxon>
    </lineage>
</organism>
<gene>
    <name evidence="1" type="ORF">Ldro_0093</name>
</gene>
<reference evidence="1 2" key="1">
    <citation type="submission" date="2015-11" db="EMBL/GenBank/DDBJ databases">
        <title>Genomic analysis of 38 Legionella species identifies large and diverse effector repertoires.</title>
        <authorList>
            <person name="Burstein D."/>
            <person name="Amaro F."/>
            <person name="Zusman T."/>
            <person name="Lifshitz Z."/>
            <person name="Cohen O."/>
            <person name="Gilbert J.A."/>
            <person name="Pupko T."/>
            <person name="Shuman H.A."/>
            <person name="Segal G."/>
        </authorList>
    </citation>
    <scope>NUCLEOTIDE SEQUENCE [LARGE SCALE GENOMIC DNA]</scope>
    <source>
        <strain evidence="1 2">ATCC 700990</strain>
    </source>
</reference>
<accession>A0A0W0TDQ7</accession>
<sequence length="68" mass="7796">MGVRHSSVGNLEFEHIPKDQFIARWKIRLEEAMRAVADNLFKAVVLKKLHTILGVESLEVSPCFSKQF</sequence>
<proteinExistence type="predicted"/>
<dbReference type="EMBL" id="LNXY01000001">
    <property type="protein sequence ID" value="KTC93743.1"/>
    <property type="molecule type" value="Genomic_DNA"/>
</dbReference>
<dbReference type="PATRIC" id="fig|1212489.4.peg.93"/>
<evidence type="ECO:0000313" key="1">
    <source>
        <dbReference type="EMBL" id="KTC93743.1"/>
    </source>
</evidence>
<keyword evidence="2" id="KW-1185">Reference proteome</keyword>
<name>A0A0W0TDQ7_9GAMM</name>
<comment type="caution">
    <text evidence="1">The sequence shown here is derived from an EMBL/GenBank/DDBJ whole genome shotgun (WGS) entry which is preliminary data.</text>
</comment>
<dbReference type="Proteomes" id="UP000054736">
    <property type="component" value="Unassembled WGS sequence"/>
</dbReference>
<evidence type="ECO:0000313" key="2">
    <source>
        <dbReference type="Proteomes" id="UP000054736"/>
    </source>
</evidence>
<protein>
    <submittedName>
        <fullName evidence="1">Uncharacterized protein</fullName>
    </submittedName>
</protein>